<reference evidence="4 5" key="1">
    <citation type="submission" date="2019-02" db="EMBL/GenBank/DDBJ databases">
        <title>Draft genome sequence of Amycolatopsis sp. 8-3EHSu isolated from roots of Suaeda maritima.</title>
        <authorList>
            <person name="Duangmal K."/>
            <person name="Chantavorakit T."/>
        </authorList>
    </citation>
    <scope>NUCLEOTIDE SEQUENCE [LARGE SCALE GENOMIC DNA]</scope>
    <source>
        <strain evidence="4 5">8-3EHSu</strain>
    </source>
</reference>
<feature type="compositionally biased region" description="Basic and acidic residues" evidence="1">
    <location>
        <begin position="527"/>
        <end position="547"/>
    </location>
</feature>
<evidence type="ECO:0000259" key="3">
    <source>
        <dbReference type="Pfam" id="PF15637"/>
    </source>
</evidence>
<dbReference type="InterPro" id="IPR028915">
    <property type="entry name" value="Tox-HNH-HHH_dom"/>
</dbReference>
<feature type="region of interest" description="Disordered" evidence="1">
    <location>
        <begin position="1"/>
        <end position="47"/>
    </location>
</feature>
<dbReference type="Pfam" id="PF13699">
    <property type="entry name" value="eCIS_core"/>
    <property type="match status" value="1"/>
</dbReference>
<evidence type="ECO:0000313" key="5">
    <source>
        <dbReference type="Proteomes" id="UP000292003"/>
    </source>
</evidence>
<sequence>MVTAAAQTARAVDQGISQMEHVPKTGRRTADRQAVAVPDGSGRPLEPDVRAFMESRFGEDFSRVRVHADRPAAEAVAAVDAKAFTFGEDVVFRPGEYSPRTGEGRRSLAHELAHVVQQRRGGGPAPGFDTGHALESSADAAAAAVSGAGPVRVSGASAPGLARQVETKPVSPLVLPKEGISMPWVGKGEGIDSSDLGFLRDSERYWADWVKKWGKNGALSQANLAAIAGGRSPVVDAQWVQVYPQHKAYLGQVLEHHHVGQGAFAVPLPHDLHKAHSVFHPKRQTVGQGNRPLKPVNPLQPRSTTEGNVAKHTGSGRIRGEGITPKNPPKVGRIPPSSGLSAGVKGVRPPGAKGMGKSLLGVVIVLGMSALASKAQAATEDSARTPALNRIDAEIEASLLAQFDTYLVLQLDNPGASVYANITLSTTTATTRIVAGTEVEEMTRTSPPELVSVVIAATPVSATETVLGPENRNAFYEEDTDVTTYPAELTLVSVERLRAEAAARGLLTPERDQRLGRYEATLLQRARAREREKAEDDEKRRRAKLAELRATPPVTPSPELLPGPGTPARPPAQSYGPFLSPQRAEWRAGDYADAFEALQADIVAKAKAVAAKSSANTLSREELTAFRAERDRWISDLRTVIKRLEGRGDEQGLNRLKRINDWLANEGHNIVMIL</sequence>
<evidence type="ECO:0000259" key="2">
    <source>
        <dbReference type="Pfam" id="PF13699"/>
    </source>
</evidence>
<name>A0A4Q7J212_9PSEU</name>
<comment type="caution">
    <text evidence="4">The sequence shown here is derived from an EMBL/GenBank/DDBJ whole genome shotgun (WGS) entry which is preliminary data.</text>
</comment>
<proteinExistence type="predicted"/>
<gene>
    <name evidence="4" type="ORF">EWH70_24105</name>
</gene>
<feature type="domain" description="Tox-HNH-HHH" evidence="3">
    <location>
        <begin position="176"/>
        <end position="280"/>
    </location>
</feature>
<dbReference type="AlphaFoldDB" id="A0A4Q7J212"/>
<feature type="domain" description="eCIS core" evidence="2">
    <location>
        <begin position="44"/>
        <end position="121"/>
    </location>
</feature>
<dbReference type="Pfam" id="PF15637">
    <property type="entry name" value="Tox-HNH-HHH"/>
    <property type="match status" value="1"/>
</dbReference>
<evidence type="ECO:0000256" key="1">
    <source>
        <dbReference type="SAM" id="MobiDB-lite"/>
    </source>
</evidence>
<dbReference type="Proteomes" id="UP000292003">
    <property type="component" value="Unassembled WGS sequence"/>
</dbReference>
<keyword evidence="5" id="KW-1185">Reference proteome</keyword>
<protein>
    <submittedName>
        <fullName evidence="4">DUF4157 domain-containing protein</fullName>
    </submittedName>
</protein>
<organism evidence="4 5">
    <name type="scientific">Amycolatopsis suaedae</name>
    <dbReference type="NCBI Taxonomy" id="2510978"/>
    <lineage>
        <taxon>Bacteria</taxon>
        <taxon>Bacillati</taxon>
        <taxon>Actinomycetota</taxon>
        <taxon>Actinomycetes</taxon>
        <taxon>Pseudonocardiales</taxon>
        <taxon>Pseudonocardiaceae</taxon>
        <taxon>Amycolatopsis</taxon>
    </lineage>
</organism>
<feature type="region of interest" description="Disordered" evidence="1">
    <location>
        <begin position="283"/>
        <end position="342"/>
    </location>
</feature>
<feature type="compositionally biased region" description="Pro residues" evidence="1">
    <location>
        <begin position="553"/>
        <end position="570"/>
    </location>
</feature>
<dbReference type="InterPro" id="IPR025295">
    <property type="entry name" value="eCIS_core_dom"/>
</dbReference>
<dbReference type="OrthoDB" id="9153660at2"/>
<evidence type="ECO:0000313" key="4">
    <source>
        <dbReference type="EMBL" id="RZQ61461.1"/>
    </source>
</evidence>
<dbReference type="EMBL" id="SFCC01000012">
    <property type="protein sequence ID" value="RZQ61461.1"/>
    <property type="molecule type" value="Genomic_DNA"/>
</dbReference>
<feature type="region of interest" description="Disordered" evidence="1">
    <location>
        <begin position="526"/>
        <end position="574"/>
    </location>
</feature>
<accession>A0A4Q7J212</accession>